<dbReference type="Proteomes" id="UP001363010">
    <property type="component" value="Unassembled WGS sequence"/>
</dbReference>
<dbReference type="RefSeq" id="WP_340366225.1">
    <property type="nucleotide sequence ID" value="NZ_JBBKZV010000020.1"/>
</dbReference>
<accession>A0ABU8W5J2</accession>
<evidence type="ECO:0000313" key="2">
    <source>
        <dbReference type="Proteomes" id="UP001363010"/>
    </source>
</evidence>
<protein>
    <submittedName>
        <fullName evidence="1">Uncharacterized protein</fullName>
    </submittedName>
</protein>
<dbReference type="EMBL" id="JBBKZV010000020">
    <property type="protein sequence ID" value="MEJ8825195.1"/>
    <property type="molecule type" value="Genomic_DNA"/>
</dbReference>
<name>A0ABU8W5J2_9BURK</name>
<keyword evidence="2" id="KW-1185">Reference proteome</keyword>
<comment type="caution">
    <text evidence="1">The sequence shown here is derived from an EMBL/GenBank/DDBJ whole genome shotgun (WGS) entry which is preliminary data.</text>
</comment>
<reference evidence="1 2" key="1">
    <citation type="submission" date="2024-03" db="EMBL/GenBank/DDBJ databases">
        <title>Novel species of the genus Variovorax.</title>
        <authorList>
            <person name="Liu Q."/>
            <person name="Xin Y.-H."/>
        </authorList>
    </citation>
    <scope>NUCLEOTIDE SEQUENCE [LARGE SCALE GENOMIC DNA]</scope>
    <source>
        <strain evidence="1 2">KACC 18501</strain>
    </source>
</reference>
<evidence type="ECO:0000313" key="1">
    <source>
        <dbReference type="EMBL" id="MEJ8825195.1"/>
    </source>
</evidence>
<organism evidence="1 2">
    <name type="scientific">Variovorax humicola</name>
    <dbReference type="NCBI Taxonomy" id="1769758"/>
    <lineage>
        <taxon>Bacteria</taxon>
        <taxon>Pseudomonadati</taxon>
        <taxon>Pseudomonadota</taxon>
        <taxon>Betaproteobacteria</taxon>
        <taxon>Burkholderiales</taxon>
        <taxon>Comamonadaceae</taxon>
        <taxon>Variovorax</taxon>
    </lineage>
</organism>
<proteinExistence type="predicted"/>
<sequence>MILVKTEAGQQAFRDRTIRLAPRQRSAFFLCDGKRTIEEVQAAGMNIAREDLEEMVSLGMLKAVNGFSQEPALLALAALPSVAAAAATRAPAPIVAATQASSGARSAQDRYKDAYPIATRLSGSLGLRGFRLNLAVEGTTSYEELLALAPKIRAAVGPEKAAELDRALSG</sequence>
<gene>
    <name evidence="1" type="ORF">WKW80_24735</name>
</gene>